<proteinExistence type="predicted"/>
<gene>
    <name evidence="2" type="ORF">E2C01_075635</name>
</gene>
<feature type="compositionally biased region" description="Basic and acidic residues" evidence="1">
    <location>
        <begin position="46"/>
        <end position="59"/>
    </location>
</feature>
<evidence type="ECO:0000313" key="3">
    <source>
        <dbReference type="Proteomes" id="UP000324222"/>
    </source>
</evidence>
<reference evidence="2 3" key="1">
    <citation type="submission" date="2019-05" db="EMBL/GenBank/DDBJ databases">
        <title>Another draft genome of Portunus trituberculatus and its Hox gene families provides insights of decapod evolution.</title>
        <authorList>
            <person name="Jeong J.-H."/>
            <person name="Song I."/>
            <person name="Kim S."/>
            <person name="Choi T."/>
            <person name="Kim D."/>
            <person name="Ryu S."/>
            <person name="Kim W."/>
        </authorList>
    </citation>
    <scope>NUCLEOTIDE SEQUENCE [LARGE SCALE GENOMIC DNA]</scope>
    <source>
        <tissue evidence="2">Muscle</tissue>
    </source>
</reference>
<evidence type="ECO:0000256" key="1">
    <source>
        <dbReference type="SAM" id="MobiDB-lite"/>
    </source>
</evidence>
<dbReference type="AlphaFoldDB" id="A0A5B7IFJ5"/>
<feature type="region of interest" description="Disordered" evidence="1">
    <location>
        <begin position="33"/>
        <end position="73"/>
    </location>
</feature>
<comment type="caution">
    <text evidence="2">The sequence shown here is derived from an EMBL/GenBank/DDBJ whole genome shotgun (WGS) entry which is preliminary data.</text>
</comment>
<protein>
    <submittedName>
        <fullName evidence="2">Uncharacterized protein</fullName>
    </submittedName>
</protein>
<dbReference type="Proteomes" id="UP000324222">
    <property type="component" value="Unassembled WGS sequence"/>
</dbReference>
<accession>A0A5B7IFJ5</accession>
<name>A0A5B7IFJ5_PORTR</name>
<organism evidence="2 3">
    <name type="scientific">Portunus trituberculatus</name>
    <name type="common">Swimming crab</name>
    <name type="synonym">Neptunus trituberculatus</name>
    <dbReference type="NCBI Taxonomy" id="210409"/>
    <lineage>
        <taxon>Eukaryota</taxon>
        <taxon>Metazoa</taxon>
        <taxon>Ecdysozoa</taxon>
        <taxon>Arthropoda</taxon>
        <taxon>Crustacea</taxon>
        <taxon>Multicrustacea</taxon>
        <taxon>Malacostraca</taxon>
        <taxon>Eumalacostraca</taxon>
        <taxon>Eucarida</taxon>
        <taxon>Decapoda</taxon>
        <taxon>Pleocyemata</taxon>
        <taxon>Brachyura</taxon>
        <taxon>Eubrachyura</taxon>
        <taxon>Portunoidea</taxon>
        <taxon>Portunidae</taxon>
        <taxon>Portuninae</taxon>
        <taxon>Portunus</taxon>
    </lineage>
</organism>
<dbReference type="EMBL" id="VSRR010055731">
    <property type="protein sequence ID" value="MPC81035.1"/>
    <property type="molecule type" value="Genomic_DNA"/>
</dbReference>
<keyword evidence="3" id="KW-1185">Reference proteome</keyword>
<evidence type="ECO:0000313" key="2">
    <source>
        <dbReference type="EMBL" id="MPC81035.1"/>
    </source>
</evidence>
<sequence>MPGRSFQSFNWDGSAAKGAVRLTLGMFGRCFQYKKEEEEEEEEEEKASRGKETKEEMKYNKIHKGIRDKKEEE</sequence>